<accession>A0AA87Y6Q3</accession>
<dbReference type="AlphaFoldDB" id="A0AA87Y6Q3"/>
<comment type="caution">
    <text evidence="1">The sequence shown here is derived from an EMBL/GenBank/DDBJ whole genome shotgun (WGS) entry which is preliminary data.</text>
</comment>
<organism evidence="1 2">
    <name type="scientific">Pseudoduganella plicata</name>
    <dbReference type="NCBI Taxonomy" id="321984"/>
    <lineage>
        <taxon>Bacteria</taxon>
        <taxon>Pseudomonadati</taxon>
        <taxon>Pseudomonadota</taxon>
        <taxon>Betaproteobacteria</taxon>
        <taxon>Burkholderiales</taxon>
        <taxon>Oxalobacteraceae</taxon>
        <taxon>Telluria group</taxon>
        <taxon>Pseudoduganella</taxon>
    </lineage>
</organism>
<evidence type="ECO:0000313" key="1">
    <source>
        <dbReference type="EMBL" id="GGY73478.1"/>
    </source>
</evidence>
<proteinExistence type="predicted"/>
<evidence type="ECO:0000313" key="2">
    <source>
        <dbReference type="Proteomes" id="UP000619512"/>
    </source>
</evidence>
<name>A0AA87Y6Q3_9BURK</name>
<protein>
    <submittedName>
        <fullName evidence="1">Uncharacterized protein</fullName>
    </submittedName>
</protein>
<gene>
    <name evidence="1" type="ORF">GCM10007388_02010</name>
</gene>
<dbReference type="EMBL" id="BMWW01000001">
    <property type="protein sequence ID" value="GGY73478.1"/>
    <property type="molecule type" value="Genomic_DNA"/>
</dbReference>
<reference evidence="1" key="1">
    <citation type="journal article" date="2014" name="Int. J. Syst. Evol. Microbiol.">
        <title>Complete genome sequence of Corynebacterium casei LMG S-19264T (=DSM 44701T), isolated from a smear-ripened cheese.</title>
        <authorList>
            <consortium name="US DOE Joint Genome Institute (JGI-PGF)"/>
            <person name="Walter F."/>
            <person name="Albersmeier A."/>
            <person name="Kalinowski J."/>
            <person name="Ruckert C."/>
        </authorList>
    </citation>
    <scope>NUCLEOTIDE SEQUENCE</scope>
    <source>
        <strain evidence="1">KCTC 12344</strain>
    </source>
</reference>
<sequence length="141" mass="15731">MDVKELLQLDCLKVGDSTEVSGWIVDLPTGLAILADHYPEDYEHPVRLAIVNGNIIYAIRMIVPSLAGGMSSLFYRCKASGRISSSEDPKIVIDALQVEIRRGSGVYCEVPLDKDIVDEHVARWGDFDFDYPRGSEDWLSD</sequence>
<reference evidence="1" key="2">
    <citation type="submission" date="2022-12" db="EMBL/GenBank/DDBJ databases">
        <authorList>
            <person name="Sun Q."/>
            <person name="Kim S."/>
        </authorList>
    </citation>
    <scope>NUCLEOTIDE SEQUENCE</scope>
    <source>
        <strain evidence="1">KCTC 12344</strain>
    </source>
</reference>
<dbReference type="Proteomes" id="UP000619512">
    <property type="component" value="Unassembled WGS sequence"/>
</dbReference>